<accession>A0A392SH20</accession>
<protein>
    <submittedName>
        <fullName evidence="1">Uncharacterized protein</fullName>
    </submittedName>
</protein>
<proteinExistence type="predicted"/>
<feature type="non-terminal residue" evidence="1">
    <location>
        <position position="41"/>
    </location>
</feature>
<reference evidence="1 2" key="1">
    <citation type="journal article" date="2018" name="Front. Plant Sci.">
        <title>Red Clover (Trifolium pratense) and Zigzag Clover (T. medium) - A Picture of Genomic Similarities and Differences.</title>
        <authorList>
            <person name="Dluhosova J."/>
            <person name="Istvanek J."/>
            <person name="Nedelnik J."/>
            <person name="Repkova J."/>
        </authorList>
    </citation>
    <scope>NUCLEOTIDE SEQUENCE [LARGE SCALE GENOMIC DNA]</scope>
    <source>
        <strain evidence="2">cv. 10/8</strain>
        <tissue evidence="1">Leaf</tissue>
    </source>
</reference>
<dbReference type="Proteomes" id="UP000265520">
    <property type="component" value="Unassembled WGS sequence"/>
</dbReference>
<evidence type="ECO:0000313" key="1">
    <source>
        <dbReference type="EMBL" id="MCI47235.1"/>
    </source>
</evidence>
<comment type="caution">
    <text evidence="1">The sequence shown here is derived from an EMBL/GenBank/DDBJ whole genome shotgun (WGS) entry which is preliminary data.</text>
</comment>
<dbReference type="EMBL" id="LXQA010369426">
    <property type="protein sequence ID" value="MCI47235.1"/>
    <property type="molecule type" value="Genomic_DNA"/>
</dbReference>
<keyword evidence="2" id="KW-1185">Reference proteome</keyword>
<sequence length="41" mass="4403">MELVMLVVVSSSMELSHLQLASLKLFSLQLALIPTSGTESV</sequence>
<dbReference type="AlphaFoldDB" id="A0A392SH20"/>
<name>A0A392SH20_9FABA</name>
<evidence type="ECO:0000313" key="2">
    <source>
        <dbReference type="Proteomes" id="UP000265520"/>
    </source>
</evidence>
<organism evidence="1 2">
    <name type="scientific">Trifolium medium</name>
    <dbReference type="NCBI Taxonomy" id="97028"/>
    <lineage>
        <taxon>Eukaryota</taxon>
        <taxon>Viridiplantae</taxon>
        <taxon>Streptophyta</taxon>
        <taxon>Embryophyta</taxon>
        <taxon>Tracheophyta</taxon>
        <taxon>Spermatophyta</taxon>
        <taxon>Magnoliopsida</taxon>
        <taxon>eudicotyledons</taxon>
        <taxon>Gunneridae</taxon>
        <taxon>Pentapetalae</taxon>
        <taxon>rosids</taxon>
        <taxon>fabids</taxon>
        <taxon>Fabales</taxon>
        <taxon>Fabaceae</taxon>
        <taxon>Papilionoideae</taxon>
        <taxon>50 kb inversion clade</taxon>
        <taxon>NPAAA clade</taxon>
        <taxon>Hologalegina</taxon>
        <taxon>IRL clade</taxon>
        <taxon>Trifolieae</taxon>
        <taxon>Trifolium</taxon>
    </lineage>
</organism>